<proteinExistence type="predicted"/>
<evidence type="ECO:0008006" key="3">
    <source>
        <dbReference type="Google" id="ProtNLM"/>
    </source>
</evidence>
<dbReference type="EMBL" id="WJXB01000001">
    <property type="protein sequence ID" value="MRN51716.1"/>
    <property type="molecule type" value="Genomic_DNA"/>
</dbReference>
<dbReference type="AlphaFoldDB" id="A0A7X2H198"/>
<dbReference type="InterPro" id="IPR027417">
    <property type="entry name" value="P-loop_NTPase"/>
</dbReference>
<name>A0A7X2H198_9BACL</name>
<organism evidence="1 2">
    <name type="scientific">Paenibacillus monticola</name>
    <dbReference type="NCBI Taxonomy" id="2666075"/>
    <lineage>
        <taxon>Bacteria</taxon>
        <taxon>Bacillati</taxon>
        <taxon>Bacillota</taxon>
        <taxon>Bacilli</taxon>
        <taxon>Bacillales</taxon>
        <taxon>Paenibacillaceae</taxon>
        <taxon>Paenibacillus</taxon>
    </lineage>
</organism>
<dbReference type="Proteomes" id="UP000463051">
    <property type="component" value="Unassembled WGS sequence"/>
</dbReference>
<gene>
    <name evidence="1" type="ORF">GJB61_01680</name>
</gene>
<evidence type="ECO:0000313" key="2">
    <source>
        <dbReference type="Proteomes" id="UP000463051"/>
    </source>
</evidence>
<comment type="caution">
    <text evidence="1">The sequence shown here is derived from an EMBL/GenBank/DDBJ whole genome shotgun (WGS) entry which is preliminary data.</text>
</comment>
<dbReference type="SUPFAM" id="SSF52540">
    <property type="entry name" value="P-loop containing nucleoside triphosphate hydrolases"/>
    <property type="match status" value="1"/>
</dbReference>
<dbReference type="PANTHER" id="PTHR37816">
    <property type="entry name" value="YALI0E33011P"/>
    <property type="match status" value="1"/>
</dbReference>
<reference evidence="1 2" key="1">
    <citation type="submission" date="2019-11" db="EMBL/GenBank/DDBJ databases">
        <title>Paenibacillus monticola sp. nov., a novel PGPR strain isolated from mountain sample in China.</title>
        <authorList>
            <person name="Zhao Q."/>
            <person name="Li H.-P."/>
            <person name="Zhang J.-L."/>
        </authorList>
    </citation>
    <scope>NUCLEOTIDE SEQUENCE [LARGE SCALE GENOMIC DNA]</scope>
    <source>
        <strain evidence="1 2">LC-T2</strain>
    </source>
</reference>
<dbReference type="Gene3D" id="3.40.50.300">
    <property type="entry name" value="P-loop containing nucleotide triphosphate hydrolases"/>
    <property type="match status" value="1"/>
</dbReference>
<protein>
    <recommendedName>
        <fullName evidence="3">DNA topology modulation protein FlaR</fullName>
    </recommendedName>
</protein>
<sequence>MPMRIRIIGACGSGKSTLAKELSNKYGVSWYELDNLVWDRSAENLRFPVEVRDSKLVEILNRESWIVEGAHYKWGEESFTRADLILILTPNKLVRDFRVVTRFIRTRMGIEQWNYKQSWNNLYQMIFEWNRGYDREAIPRIMEMTAEQADKRKMIKKTQEVEIHIHAHLLKCRDRESLNHG</sequence>
<keyword evidence="2" id="KW-1185">Reference proteome</keyword>
<dbReference type="Pfam" id="PF13238">
    <property type="entry name" value="AAA_18"/>
    <property type="match status" value="1"/>
</dbReference>
<evidence type="ECO:0000313" key="1">
    <source>
        <dbReference type="EMBL" id="MRN51716.1"/>
    </source>
</evidence>
<dbReference type="PANTHER" id="PTHR37816:SF2">
    <property type="entry name" value="DNA TOPOLOGY MODULATION PROTEIN FLAR-RELATED PROTEIN"/>
    <property type="match status" value="1"/>
</dbReference>
<dbReference type="InterPro" id="IPR052922">
    <property type="entry name" value="Cytidylate_Kinase-2"/>
</dbReference>
<accession>A0A7X2H198</accession>